<keyword evidence="11 13" id="KW-0472">Membrane</keyword>
<evidence type="ECO:0000256" key="5">
    <source>
        <dbReference type="ARBA" id="ARBA00022617"/>
    </source>
</evidence>
<feature type="transmembrane region" description="Helical" evidence="13">
    <location>
        <begin position="12"/>
        <end position="32"/>
    </location>
</feature>
<keyword evidence="9 13" id="KW-1133">Transmembrane helix</keyword>
<reference evidence="15 16" key="1">
    <citation type="submission" date="2019-09" db="EMBL/GenBank/DDBJ databases">
        <title>Segnochrobactrum spirostomi gen. nov., sp. nov., isolated from the ciliate Spirostomum cf. yagiui and description of a novel family, Segnochrobactraceae fam. nov. within the order Rhizobiales of the class Alphaproteobacteria.</title>
        <authorList>
            <person name="Akter S."/>
            <person name="Shazib S.U.A."/>
            <person name="Shin M.K."/>
        </authorList>
    </citation>
    <scope>NUCLEOTIDE SEQUENCE [LARGE SCALE GENOMIC DNA]</scope>
    <source>
        <strain evidence="15 16">Sp-1</strain>
    </source>
</reference>
<dbReference type="GO" id="GO:0022904">
    <property type="term" value="P:respiratory electron transport chain"/>
    <property type="evidence" value="ECO:0007669"/>
    <property type="project" value="InterPro"/>
</dbReference>
<dbReference type="GO" id="GO:0020037">
    <property type="term" value="F:heme binding"/>
    <property type="evidence" value="ECO:0007669"/>
    <property type="project" value="TreeGrafter"/>
</dbReference>
<comment type="similarity">
    <text evidence="12">Belongs to the cytochrome b561 family.</text>
</comment>
<keyword evidence="3" id="KW-0813">Transport</keyword>
<evidence type="ECO:0000256" key="12">
    <source>
        <dbReference type="ARBA" id="ARBA00037975"/>
    </source>
</evidence>
<evidence type="ECO:0000256" key="6">
    <source>
        <dbReference type="ARBA" id="ARBA00022692"/>
    </source>
</evidence>
<evidence type="ECO:0000256" key="2">
    <source>
        <dbReference type="ARBA" id="ARBA00004651"/>
    </source>
</evidence>
<gene>
    <name evidence="15" type="ORF">F0357_23465</name>
</gene>
<accession>A0A6A7YB79</accession>
<dbReference type="GO" id="GO:0009055">
    <property type="term" value="F:electron transfer activity"/>
    <property type="evidence" value="ECO:0007669"/>
    <property type="project" value="InterPro"/>
</dbReference>
<evidence type="ECO:0000313" key="16">
    <source>
        <dbReference type="Proteomes" id="UP000332515"/>
    </source>
</evidence>
<keyword evidence="7" id="KW-0479">Metal-binding</keyword>
<keyword evidence="6 13" id="KW-0812">Transmembrane</keyword>
<evidence type="ECO:0000256" key="13">
    <source>
        <dbReference type="SAM" id="Phobius"/>
    </source>
</evidence>
<evidence type="ECO:0000256" key="11">
    <source>
        <dbReference type="ARBA" id="ARBA00023136"/>
    </source>
</evidence>
<feature type="domain" description="Cytochrome b561 bacterial/Ni-hydrogenase" evidence="14">
    <location>
        <begin position="10"/>
        <end position="188"/>
    </location>
</feature>
<evidence type="ECO:0000256" key="3">
    <source>
        <dbReference type="ARBA" id="ARBA00022448"/>
    </source>
</evidence>
<comment type="cofactor">
    <cofactor evidence="1">
        <name>heme b</name>
        <dbReference type="ChEBI" id="CHEBI:60344"/>
    </cofactor>
</comment>
<dbReference type="EMBL" id="VWNA01000003">
    <property type="protein sequence ID" value="MQT15557.1"/>
    <property type="molecule type" value="Genomic_DNA"/>
</dbReference>
<proteinExistence type="inferred from homology"/>
<evidence type="ECO:0000256" key="1">
    <source>
        <dbReference type="ARBA" id="ARBA00001970"/>
    </source>
</evidence>
<protein>
    <submittedName>
        <fullName evidence="15">Cytochrome b</fullName>
    </submittedName>
</protein>
<feature type="transmembrane region" description="Helical" evidence="13">
    <location>
        <begin position="152"/>
        <end position="172"/>
    </location>
</feature>
<evidence type="ECO:0000256" key="4">
    <source>
        <dbReference type="ARBA" id="ARBA00022475"/>
    </source>
</evidence>
<comment type="subcellular location">
    <subcellularLocation>
        <location evidence="2">Cell membrane</location>
        <topology evidence="2">Multi-pass membrane protein</topology>
    </subcellularLocation>
</comment>
<evidence type="ECO:0000256" key="7">
    <source>
        <dbReference type="ARBA" id="ARBA00022723"/>
    </source>
</evidence>
<keyword evidence="8" id="KW-0249">Electron transport</keyword>
<evidence type="ECO:0000256" key="9">
    <source>
        <dbReference type="ARBA" id="ARBA00022989"/>
    </source>
</evidence>
<dbReference type="PANTHER" id="PTHR30529">
    <property type="entry name" value="CYTOCHROME B561"/>
    <property type="match status" value="1"/>
</dbReference>
<dbReference type="GO" id="GO:0005886">
    <property type="term" value="C:plasma membrane"/>
    <property type="evidence" value="ECO:0007669"/>
    <property type="project" value="UniProtKB-SubCell"/>
</dbReference>
<dbReference type="SUPFAM" id="SSF81342">
    <property type="entry name" value="Transmembrane di-heme cytochromes"/>
    <property type="match status" value="1"/>
</dbReference>
<feature type="transmembrane region" description="Helical" evidence="13">
    <location>
        <begin position="52"/>
        <end position="70"/>
    </location>
</feature>
<evidence type="ECO:0000259" key="14">
    <source>
        <dbReference type="Pfam" id="PF01292"/>
    </source>
</evidence>
<dbReference type="Proteomes" id="UP000332515">
    <property type="component" value="Unassembled WGS sequence"/>
</dbReference>
<sequence length="195" mass="21232">MSHTLALKTRYDAVAVTLHWLTVIAILCLLAMGWTMMSAKPGSPLQFVLFQWHKSVGITVLALTVLRLGWRIAHRPPPLPDTMPALEKLAAHLGHLGLYALLLGMPLTGWALVSTSPFNIPTVLYGVLPFPHLTFPAELGTKASLNATFTSAHVAGVWVMVALVIVHAAAALRHHFVLRDSVLTRMLPRFGQGDV</sequence>
<organism evidence="15 16">
    <name type="scientific">Segnochrobactrum spirostomi</name>
    <dbReference type="NCBI Taxonomy" id="2608987"/>
    <lineage>
        <taxon>Bacteria</taxon>
        <taxon>Pseudomonadati</taxon>
        <taxon>Pseudomonadota</taxon>
        <taxon>Alphaproteobacteria</taxon>
        <taxon>Hyphomicrobiales</taxon>
        <taxon>Segnochrobactraceae</taxon>
        <taxon>Segnochrobactrum</taxon>
    </lineage>
</organism>
<dbReference type="InterPro" id="IPR011577">
    <property type="entry name" value="Cyt_b561_bac/Ni-Hgenase"/>
</dbReference>
<feature type="transmembrane region" description="Helical" evidence="13">
    <location>
        <begin position="91"/>
        <end position="113"/>
    </location>
</feature>
<dbReference type="GO" id="GO:0046872">
    <property type="term" value="F:metal ion binding"/>
    <property type="evidence" value="ECO:0007669"/>
    <property type="project" value="UniProtKB-KW"/>
</dbReference>
<name>A0A6A7YB79_9HYPH</name>
<keyword evidence="10" id="KW-0408">Iron</keyword>
<dbReference type="Gene3D" id="1.20.950.20">
    <property type="entry name" value="Transmembrane di-heme cytochromes, Chain C"/>
    <property type="match status" value="1"/>
</dbReference>
<dbReference type="RefSeq" id="WP_153491139.1">
    <property type="nucleotide sequence ID" value="NZ_VWNA01000003.1"/>
</dbReference>
<keyword evidence="5" id="KW-0349">Heme</keyword>
<keyword evidence="4" id="KW-1003">Cell membrane</keyword>
<keyword evidence="16" id="KW-1185">Reference proteome</keyword>
<dbReference type="InterPro" id="IPR052168">
    <property type="entry name" value="Cytochrome_b561_oxidase"/>
</dbReference>
<dbReference type="AlphaFoldDB" id="A0A6A7YB79"/>
<comment type="caution">
    <text evidence="15">The sequence shown here is derived from an EMBL/GenBank/DDBJ whole genome shotgun (WGS) entry which is preliminary data.</text>
</comment>
<evidence type="ECO:0000313" key="15">
    <source>
        <dbReference type="EMBL" id="MQT15557.1"/>
    </source>
</evidence>
<evidence type="ECO:0000256" key="8">
    <source>
        <dbReference type="ARBA" id="ARBA00022982"/>
    </source>
</evidence>
<dbReference type="Pfam" id="PF01292">
    <property type="entry name" value="Ni_hydr_CYTB"/>
    <property type="match status" value="1"/>
</dbReference>
<dbReference type="PANTHER" id="PTHR30529:SF1">
    <property type="entry name" value="CYTOCHROME B561 HOMOLOG 2"/>
    <property type="match status" value="1"/>
</dbReference>
<evidence type="ECO:0000256" key="10">
    <source>
        <dbReference type="ARBA" id="ARBA00023004"/>
    </source>
</evidence>
<dbReference type="InterPro" id="IPR016174">
    <property type="entry name" value="Di-haem_cyt_TM"/>
</dbReference>